<evidence type="ECO:0000256" key="9">
    <source>
        <dbReference type="ARBA" id="ARBA00023264"/>
    </source>
</evidence>
<dbReference type="Proteomes" id="UP000539075">
    <property type="component" value="Unassembled WGS sequence"/>
</dbReference>
<comment type="caution">
    <text evidence="13">The sequence shown here is derived from an EMBL/GenBank/DDBJ whole genome shotgun (WGS) entry which is preliminary data.</text>
</comment>
<evidence type="ECO:0000256" key="6">
    <source>
        <dbReference type="ARBA" id="ARBA00023027"/>
    </source>
</evidence>
<dbReference type="EMBL" id="JACHGO010000001">
    <property type="protein sequence ID" value="MBB5142401.1"/>
    <property type="molecule type" value="Genomic_DNA"/>
</dbReference>
<keyword evidence="1" id="KW-0963">Cytoplasm</keyword>
<feature type="binding site" evidence="12">
    <location>
        <begin position="94"/>
        <end position="98"/>
    </location>
    <ligand>
        <name>NAD(+)</name>
        <dbReference type="ChEBI" id="CHEBI:57540"/>
    </ligand>
</feature>
<dbReference type="Pfam" id="PF13685">
    <property type="entry name" value="Fe-ADH_2"/>
    <property type="match status" value="1"/>
</dbReference>
<accession>A0A7W8FF17</accession>
<protein>
    <submittedName>
        <fullName evidence="13">Glycerol-1-phosphate dehydrogenase [NAD(P)+]</fullName>
        <ecNumber evidence="13">1.1.1.261</ecNumber>
    </submittedName>
</protein>
<evidence type="ECO:0000256" key="3">
    <source>
        <dbReference type="ARBA" id="ARBA00022723"/>
    </source>
</evidence>
<gene>
    <name evidence="13" type="ORF">HNQ38_000464</name>
</gene>
<keyword evidence="7" id="KW-0443">Lipid metabolism</keyword>
<dbReference type="GO" id="GO:0046872">
    <property type="term" value="F:metal ion binding"/>
    <property type="evidence" value="ECO:0007669"/>
    <property type="project" value="UniProtKB-KW"/>
</dbReference>
<comment type="cofactor">
    <cofactor evidence="10">
        <name>Zn(2+)</name>
        <dbReference type="ChEBI" id="CHEBI:29105"/>
    </cofactor>
    <text evidence="10">Binds 1 zinc ion per subunit.</text>
</comment>
<keyword evidence="9" id="KW-1208">Phospholipid metabolism</keyword>
<keyword evidence="14" id="KW-1185">Reference proteome</keyword>
<dbReference type="SUPFAM" id="SSF56796">
    <property type="entry name" value="Dehydroquinate synthase-like"/>
    <property type="match status" value="1"/>
</dbReference>
<dbReference type="EC" id="1.1.1.261" evidence="13"/>
<feature type="binding site" evidence="12">
    <location>
        <position position="125"/>
    </location>
    <ligand>
        <name>NAD(+)</name>
        <dbReference type="ChEBI" id="CHEBI:57540"/>
    </ligand>
</feature>
<dbReference type="AlphaFoldDB" id="A0A7W8FF17"/>
<feature type="binding site" evidence="10">
    <location>
        <position position="168"/>
    </location>
    <ligand>
        <name>glycerol</name>
        <dbReference type="ChEBI" id="CHEBI:17754"/>
    </ligand>
</feature>
<dbReference type="Gene3D" id="1.20.1090.10">
    <property type="entry name" value="Dehydroquinate synthase-like - alpha domain"/>
    <property type="match status" value="1"/>
</dbReference>
<dbReference type="CDD" id="cd08174">
    <property type="entry name" value="G1PDH-like"/>
    <property type="match status" value="1"/>
</dbReference>
<organism evidence="13 14">
    <name type="scientific">Desulfovibrio intestinalis</name>
    <dbReference type="NCBI Taxonomy" id="58621"/>
    <lineage>
        <taxon>Bacteria</taxon>
        <taxon>Pseudomonadati</taxon>
        <taxon>Thermodesulfobacteriota</taxon>
        <taxon>Desulfovibrionia</taxon>
        <taxon>Desulfovibrionales</taxon>
        <taxon>Desulfovibrionaceae</taxon>
        <taxon>Desulfovibrio</taxon>
    </lineage>
</organism>
<evidence type="ECO:0000256" key="1">
    <source>
        <dbReference type="ARBA" id="ARBA00022490"/>
    </source>
</evidence>
<proteinExistence type="predicted"/>
<evidence type="ECO:0000256" key="2">
    <source>
        <dbReference type="ARBA" id="ARBA00022516"/>
    </source>
</evidence>
<dbReference type="Gene3D" id="3.40.50.1970">
    <property type="match status" value="1"/>
</dbReference>
<dbReference type="GO" id="GO:0008654">
    <property type="term" value="P:phospholipid biosynthetic process"/>
    <property type="evidence" value="ECO:0007669"/>
    <property type="project" value="UniProtKB-KW"/>
</dbReference>
<keyword evidence="6 12" id="KW-0520">NAD</keyword>
<evidence type="ECO:0000256" key="4">
    <source>
        <dbReference type="ARBA" id="ARBA00022857"/>
    </source>
</evidence>
<feature type="binding site" evidence="11">
    <location>
        <position position="121"/>
    </location>
    <ligand>
        <name>glycerol</name>
        <dbReference type="ChEBI" id="CHEBI:17754"/>
    </ligand>
</feature>
<reference evidence="13 14" key="1">
    <citation type="submission" date="2020-08" db="EMBL/GenBank/DDBJ databases">
        <title>Genomic Encyclopedia of Type Strains, Phase IV (KMG-IV): sequencing the most valuable type-strain genomes for metagenomic binning, comparative biology and taxonomic classification.</title>
        <authorList>
            <person name="Goeker M."/>
        </authorList>
    </citation>
    <scope>NUCLEOTIDE SEQUENCE [LARGE SCALE GENOMIC DNA]</scope>
    <source>
        <strain evidence="13 14">DSM 11275</strain>
    </source>
</reference>
<keyword evidence="4" id="KW-0521">NADP</keyword>
<keyword evidence="10" id="KW-0862">Zinc</keyword>
<feature type="binding site" evidence="12">
    <location>
        <begin position="116"/>
        <end position="119"/>
    </location>
    <ligand>
        <name>NAD(+)</name>
        <dbReference type="ChEBI" id="CHEBI:57540"/>
    </ligand>
</feature>
<evidence type="ECO:0000313" key="14">
    <source>
        <dbReference type="Proteomes" id="UP000539075"/>
    </source>
</evidence>
<dbReference type="PANTHER" id="PTHR43616:SF5">
    <property type="entry name" value="GLYCEROL DEHYDROGENASE 1"/>
    <property type="match status" value="1"/>
</dbReference>
<evidence type="ECO:0000256" key="8">
    <source>
        <dbReference type="ARBA" id="ARBA00023209"/>
    </source>
</evidence>
<evidence type="ECO:0000256" key="7">
    <source>
        <dbReference type="ARBA" id="ARBA00023098"/>
    </source>
</evidence>
<dbReference type="PIRSF" id="PIRSF000112">
    <property type="entry name" value="Glycerol_dehydrogenase"/>
    <property type="match status" value="1"/>
</dbReference>
<evidence type="ECO:0000256" key="10">
    <source>
        <dbReference type="PIRSR" id="PIRSR000112-1"/>
    </source>
</evidence>
<dbReference type="GO" id="GO:0050492">
    <property type="term" value="F:glycerol-1-phosphate dehydrogenase [NAD(P)+] activity"/>
    <property type="evidence" value="ECO:0007669"/>
    <property type="project" value="UniProtKB-EC"/>
</dbReference>
<dbReference type="PANTHER" id="PTHR43616">
    <property type="entry name" value="GLYCEROL DEHYDROGENASE"/>
    <property type="match status" value="1"/>
</dbReference>
<keyword evidence="5 13" id="KW-0560">Oxidoreductase</keyword>
<evidence type="ECO:0000313" key="13">
    <source>
        <dbReference type="EMBL" id="MBB5142401.1"/>
    </source>
</evidence>
<feature type="binding site" evidence="10">
    <location>
        <position position="244"/>
    </location>
    <ligand>
        <name>glycerol</name>
        <dbReference type="ChEBI" id="CHEBI:17754"/>
    </ligand>
</feature>
<keyword evidence="3 10" id="KW-0479">Metal-binding</keyword>
<feature type="binding site" evidence="10">
    <location>
        <position position="260"/>
    </location>
    <ligand>
        <name>glycerol</name>
        <dbReference type="ChEBI" id="CHEBI:17754"/>
    </ligand>
</feature>
<evidence type="ECO:0000256" key="11">
    <source>
        <dbReference type="PIRSR" id="PIRSR000112-2"/>
    </source>
</evidence>
<dbReference type="InterPro" id="IPR032837">
    <property type="entry name" value="G1PDH"/>
</dbReference>
<dbReference type="InterPro" id="IPR016205">
    <property type="entry name" value="Glycerol_DH"/>
</dbReference>
<name>A0A7W8FF17_9BACT</name>
<sequence>MNNSHIRVPYLVRIKPGALSRLGIYLSRSGFTNVLILTGQLPDAVTQKARNGLEENHIHTGPWIDVDDNSFEDVVELFTLLPKKTTAIVGLGGGKALDMAKYLAFLARLPYLAVPTSLSNDGFCSPQSSLTMHGKRRSLAATLPQGVIIDVDVCLSAPRSLWLSGIGDLVAKLTAVYDWKLAFHNKGEPVNDLAALLSDATVHQFLANPSYDAPGMALLGTALMLNGIAMEICGSSRPTSGSEHLISHALDATSAHPHLHGLQVGMATYFVSQFQERNTEILADVFTKTGFWDALRAAPFSQQEWLEAIRLAPSMKEDFFTVLSLRDCLPEARRILDEDPLLKGCFV</sequence>
<dbReference type="RefSeq" id="WP_183717774.1">
    <property type="nucleotide sequence ID" value="NZ_JACHGO010000001.1"/>
</dbReference>
<evidence type="ECO:0000256" key="5">
    <source>
        <dbReference type="ARBA" id="ARBA00023002"/>
    </source>
</evidence>
<keyword evidence="2" id="KW-0444">Lipid biosynthesis</keyword>
<keyword evidence="8" id="KW-0594">Phospholipid biosynthesis</keyword>
<evidence type="ECO:0000256" key="12">
    <source>
        <dbReference type="PIRSR" id="PIRSR000112-3"/>
    </source>
</evidence>